<reference evidence="1" key="1">
    <citation type="journal article" date="2016" name="Insect Biochem. Mol. Biol.">
        <title>Multifaceted biological insights from a draft genome sequence of the tobacco hornworm moth, Manduca sexta.</title>
        <authorList>
            <person name="Kanost M.R."/>
            <person name="Arrese E.L."/>
            <person name="Cao X."/>
            <person name="Chen Y.R."/>
            <person name="Chellapilla S."/>
            <person name="Goldsmith M.R."/>
            <person name="Grosse-Wilde E."/>
            <person name="Heckel D.G."/>
            <person name="Herndon N."/>
            <person name="Jiang H."/>
            <person name="Papanicolaou A."/>
            <person name="Qu J."/>
            <person name="Soulages J.L."/>
            <person name="Vogel H."/>
            <person name="Walters J."/>
            <person name="Waterhouse R.M."/>
            <person name="Ahn S.J."/>
            <person name="Almeida F.C."/>
            <person name="An C."/>
            <person name="Aqrawi P."/>
            <person name="Bretschneider A."/>
            <person name="Bryant W.B."/>
            <person name="Bucks S."/>
            <person name="Chao H."/>
            <person name="Chevignon G."/>
            <person name="Christen J.M."/>
            <person name="Clarke D.F."/>
            <person name="Dittmer N.T."/>
            <person name="Ferguson L.C.F."/>
            <person name="Garavelou S."/>
            <person name="Gordon K.H.J."/>
            <person name="Gunaratna R.T."/>
            <person name="Han Y."/>
            <person name="Hauser F."/>
            <person name="He Y."/>
            <person name="Heidel-Fischer H."/>
            <person name="Hirsh A."/>
            <person name="Hu Y."/>
            <person name="Jiang H."/>
            <person name="Kalra D."/>
            <person name="Klinner C."/>
            <person name="Konig C."/>
            <person name="Kovar C."/>
            <person name="Kroll A.R."/>
            <person name="Kuwar S.S."/>
            <person name="Lee S.L."/>
            <person name="Lehman R."/>
            <person name="Li K."/>
            <person name="Li Z."/>
            <person name="Liang H."/>
            <person name="Lovelace S."/>
            <person name="Lu Z."/>
            <person name="Mansfield J.H."/>
            <person name="McCulloch K.J."/>
            <person name="Mathew T."/>
            <person name="Morton B."/>
            <person name="Muzny D.M."/>
            <person name="Neunemann D."/>
            <person name="Ongeri F."/>
            <person name="Pauchet Y."/>
            <person name="Pu L.L."/>
            <person name="Pyrousis I."/>
            <person name="Rao X.J."/>
            <person name="Redding A."/>
            <person name="Roesel C."/>
            <person name="Sanchez-Gracia A."/>
            <person name="Schaack S."/>
            <person name="Shukla A."/>
            <person name="Tetreau G."/>
            <person name="Wang Y."/>
            <person name="Xiong G.H."/>
            <person name="Traut W."/>
            <person name="Walsh T.K."/>
            <person name="Worley K.C."/>
            <person name="Wu D."/>
            <person name="Wu W."/>
            <person name="Wu Y.Q."/>
            <person name="Zhang X."/>
            <person name="Zou Z."/>
            <person name="Zucker H."/>
            <person name="Briscoe A.D."/>
            <person name="Burmester T."/>
            <person name="Clem R.J."/>
            <person name="Feyereisen R."/>
            <person name="Grimmelikhuijzen C.J.P."/>
            <person name="Hamodrakas S.J."/>
            <person name="Hansson B.S."/>
            <person name="Huguet E."/>
            <person name="Jermiin L.S."/>
            <person name="Lan Q."/>
            <person name="Lehman H.K."/>
            <person name="Lorenzen M."/>
            <person name="Merzendorfer H."/>
            <person name="Michalopoulos I."/>
            <person name="Morton D.B."/>
            <person name="Muthukrishnan S."/>
            <person name="Oakeshott J.G."/>
            <person name="Palmer W."/>
            <person name="Park Y."/>
            <person name="Passarelli A.L."/>
            <person name="Rozas J."/>
            <person name="Schwartz L.M."/>
            <person name="Smith W."/>
            <person name="Southgate A."/>
            <person name="Vilcinskas A."/>
            <person name="Vogt R."/>
            <person name="Wang P."/>
            <person name="Werren J."/>
            <person name="Yu X.Q."/>
            <person name="Zhou J.J."/>
            <person name="Brown S.J."/>
            <person name="Scherer S.E."/>
            <person name="Richards S."/>
            <person name="Blissard G.W."/>
        </authorList>
    </citation>
    <scope>NUCLEOTIDE SEQUENCE</scope>
</reference>
<comment type="caution">
    <text evidence="1">The sequence shown here is derived from an EMBL/GenBank/DDBJ whole genome shotgun (WGS) entry which is preliminary data.</text>
</comment>
<sequence>MFIKPDKIDKTKSAMYASPGRRVVIGVYLFFANQAIAFKELSPVIDVLFYFLLFKLDLRVNFALRLLKSFGEKQTFKTIVQTINSMLVTLTLTTNNSPASGIISVIGKMNRFRSKSHYIVVVH</sequence>
<organism evidence="1 2">
    <name type="scientific">Manduca sexta</name>
    <name type="common">Tobacco hawkmoth</name>
    <name type="synonym">Tobacco hornworm</name>
    <dbReference type="NCBI Taxonomy" id="7130"/>
    <lineage>
        <taxon>Eukaryota</taxon>
        <taxon>Metazoa</taxon>
        <taxon>Ecdysozoa</taxon>
        <taxon>Arthropoda</taxon>
        <taxon>Hexapoda</taxon>
        <taxon>Insecta</taxon>
        <taxon>Pterygota</taxon>
        <taxon>Neoptera</taxon>
        <taxon>Endopterygota</taxon>
        <taxon>Lepidoptera</taxon>
        <taxon>Glossata</taxon>
        <taxon>Ditrysia</taxon>
        <taxon>Bombycoidea</taxon>
        <taxon>Sphingidae</taxon>
        <taxon>Sphinginae</taxon>
        <taxon>Sphingini</taxon>
        <taxon>Manduca</taxon>
    </lineage>
</organism>
<evidence type="ECO:0000313" key="2">
    <source>
        <dbReference type="Proteomes" id="UP000791440"/>
    </source>
</evidence>
<dbReference type="EMBL" id="JH668279">
    <property type="protein sequence ID" value="KAG6440381.1"/>
    <property type="molecule type" value="Genomic_DNA"/>
</dbReference>
<proteinExistence type="predicted"/>
<evidence type="ECO:0000313" key="1">
    <source>
        <dbReference type="EMBL" id="KAG6440381.1"/>
    </source>
</evidence>
<accession>A0A921YJL1</accession>
<dbReference type="AlphaFoldDB" id="A0A921YJL1"/>
<gene>
    <name evidence="1" type="ORF">O3G_MSEX001222</name>
</gene>
<keyword evidence="2" id="KW-1185">Reference proteome</keyword>
<name>A0A921YJL1_MANSE</name>
<reference evidence="1" key="2">
    <citation type="submission" date="2020-12" db="EMBL/GenBank/DDBJ databases">
        <authorList>
            <person name="Kanost M."/>
        </authorList>
    </citation>
    <scope>NUCLEOTIDE SEQUENCE</scope>
</reference>
<protein>
    <submittedName>
        <fullName evidence="1">Uncharacterized protein</fullName>
    </submittedName>
</protein>
<dbReference type="Proteomes" id="UP000791440">
    <property type="component" value="Unassembled WGS sequence"/>
</dbReference>